<reference evidence="1 2" key="1">
    <citation type="journal article" date="2022" name="Nat. Genet.">
        <title>Improved pea reference genome and pan-genome highlight genomic features and evolutionary characteristics.</title>
        <authorList>
            <person name="Yang T."/>
            <person name="Liu R."/>
            <person name="Luo Y."/>
            <person name="Hu S."/>
            <person name="Wang D."/>
            <person name="Wang C."/>
            <person name="Pandey M.K."/>
            <person name="Ge S."/>
            <person name="Xu Q."/>
            <person name="Li N."/>
            <person name="Li G."/>
            <person name="Huang Y."/>
            <person name="Saxena R.K."/>
            <person name="Ji Y."/>
            <person name="Li M."/>
            <person name="Yan X."/>
            <person name="He Y."/>
            <person name="Liu Y."/>
            <person name="Wang X."/>
            <person name="Xiang C."/>
            <person name="Varshney R.K."/>
            <person name="Ding H."/>
            <person name="Gao S."/>
            <person name="Zong X."/>
        </authorList>
    </citation>
    <scope>NUCLEOTIDE SEQUENCE [LARGE SCALE GENOMIC DNA]</scope>
    <source>
        <strain evidence="1 2">cv. Zhongwan 6</strain>
    </source>
</reference>
<dbReference type="EMBL" id="JAMSHJ010000005">
    <property type="protein sequence ID" value="KAI5405367.1"/>
    <property type="molecule type" value="Genomic_DNA"/>
</dbReference>
<dbReference type="Gramene" id="Psat05G0222900-T1">
    <property type="protein sequence ID" value="KAI5405367.1"/>
    <property type="gene ID" value="KIW84_052229"/>
</dbReference>
<organism evidence="1 2">
    <name type="scientific">Pisum sativum</name>
    <name type="common">Garden pea</name>
    <name type="synonym">Lathyrus oleraceus</name>
    <dbReference type="NCBI Taxonomy" id="3888"/>
    <lineage>
        <taxon>Eukaryota</taxon>
        <taxon>Viridiplantae</taxon>
        <taxon>Streptophyta</taxon>
        <taxon>Embryophyta</taxon>
        <taxon>Tracheophyta</taxon>
        <taxon>Spermatophyta</taxon>
        <taxon>Magnoliopsida</taxon>
        <taxon>eudicotyledons</taxon>
        <taxon>Gunneridae</taxon>
        <taxon>Pentapetalae</taxon>
        <taxon>rosids</taxon>
        <taxon>fabids</taxon>
        <taxon>Fabales</taxon>
        <taxon>Fabaceae</taxon>
        <taxon>Papilionoideae</taxon>
        <taxon>50 kb inversion clade</taxon>
        <taxon>NPAAA clade</taxon>
        <taxon>Hologalegina</taxon>
        <taxon>IRL clade</taxon>
        <taxon>Fabeae</taxon>
        <taxon>Lathyrus</taxon>
    </lineage>
</organism>
<gene>
    <name evidence="1" type="ORF">KIW84_052229</name>
</gene>
<keyword evidence="2" id="KW-1185">Reference proteome</keyword>
<protein>
    <submittedName>
        <fullName evidence="1">Uncharacterized protein</fullName>
    </submittedName>
</protein>
<evidence type="ECO:0000313" key="1">
    <source>
        <dbReference type="EMBL" id="KAI5405367.1"/>
    </source>
</evidence>
<comment type="caution">
    <text evidence="1">The sequence shown here is derived from an EMBL/GenBank/DDBJ whole genome shotgun (WGS) entry which is preliminary data.</text>
</comment>
<dbReference type="AlphaFoldDB" id="A0A9D5ABP3"/>
<name>A0A9D5ABP3_PEA</name>
<sequence length="174" mass="19237">MNGPNGIYFPVLVIYENSDVPNVESLEVNGPNPEFIVFSDSSGSGRGSVDSSELQQSGFQKDEVRGRILGTKPLPIIHGAFVVVIREESIRKAMLGSQSANIKGHALVARGPPKKGRGWCDHCKRPEHTKETCWVLHGKPTDMKPQFKDTCIYVVDIDERKSKNTTEASPFNKE</sequence>
<proteinExistence type="predicted"/>
<accession>A0A9D5ABP3</accession>
<dbReference type="Proteomes" id="UP001058974">
    <property type="component" value="Chromosome 5"/>
</dbReference>
<dbReference type="PANTHER" id="PTHR34222">
    <property type="entry name" value="GAG_PRE-INTEGRS DOMAIN-CONTAINING PROTEIN"/>
    <property type="match status" value="1"/>
</dbReference>
<dbReference type="PANTHER" id="PTHR34222:SF40">
    <property type="match status" value="1"/>
</dbReference>
<evidence type="ECO:0000313" key="2">
    <source>
        <dbReference type="Proteomes" id="UP001058974"/>
    </source>
</evidence>